<sequence length="559" mass="60128">MIDRDRERLLAGEVERIPRRPEIVESWRRSRLSGVDPDQLELPQARPEENRFSRTATPVLEAAADALVGADTSLMLTGPTGTVLWRWTDTDELRRRLDRRSVVVGTEWAEEHVGTNGIGTALETARPVVVTGADHYSGALHGFSCAAAPVRHPMTRRVLGALNMTCRAEDANPLVRPTLLKLVREIEAELYGTSSARERELFRHYLSARRRSAAAVVVLDGDILIANRAGARLELDHRAWWARAQDELAGATEVTVPAGPDGPEVRCRTVTSAGRTVGLIVTVPEAGERPGTPARTAFAAAGASGDGLADTVRRRLGAEPLLVHGEPGTGKTTLLAGLGLAVHDAARLPGTGLPAWLDALRQALDGGSAVALTHLETLDGSACAALGALLDDRDGSPVRLAGTWSGDPAGATPAQQALLDRFGLDAVVVPPLRSRSDEIPALLDGLLDELTVNRREPRPRLTPAATELLRRYPWPGNLRQLAGVARWLARQDRAVVDADDLPARLRAATPRTRLTPMEAAEADAIREALRECAGNKVAAAAQLQIARSSLYRKIREYGL</sequence>
<name>A0ABW1I4K8_9PSEU</name>
<evidence type="ECO:0000256" key="1">
    <source>
        <dbReference type="ARBA" id="ARBA00022741"/>
    </source>
</evidence>
<feature type="domain" description="Sigma-54 factor interaction" evidence="6">
    <location>
        <begin position="409"/>
        <end position="490"/>
    </location>
</feature>
<keyword evidence="8" id="KW-1185">Reference proteome</keyword>
<keyword evidence="4" id="KW-0238">DNA-binding</keyword>
<dbReference type="InterPro" id="IPR002078">
    <property type="entry name" value="Sigma_54_int"/>
</dbReference>
<evidence type="ECO:0000256" key="3">
    <source>
        <dbReference type="ARBA" id="ARBA00023015"/>
    </source>
</evidence>
<dbReference type="PANTHER" id="PTHR32071">
    <property type="entry name" value="TRANSCRIPTIONAL REGULATORY PROTEIN"/>
    <property type="match status" value="1"/>
</dbReference>
<dbReference type="PRINTS" id="PR01590">
    <property type="entry name" value="HTHFIS"/>
</dbReference>
<gene>
    <name evidence="7" type="ORF">ACFQH9_09795</name>
</gene>
<dbReference type="RefSeq" id="WP_379565609.1">
    <property type="nucleotide sequence ID" value="NZ_JBHSQK010000018.1"/>
</dbReference>
<proteinExistence type="predicted"/>
<evidence type="ECO:0000256" key="5">
    <source>
        <dbReference type="ARBA" id="ARBA00023163"/>
    </source>
</evidence>
<evidence type="ECO:0000313" key="7">
    <source>
        <dbReference type="EMBL" id="MFC5948563.1"/>
    </source>
</evidence>
<keyword evidence="2" id="KW-0067">ATP-binding</keyword>
<dbReference type="SUPFAM" id="SSF52540">
    <property type="entry name" value="P-loop containing nucleoside triphosphate hydrolases"/>
    <property type="match status" value="1"/>
</dbReference>
<dbReference type="Gene3D" id="1.10.10.60">
    <property type="entry name" value="Homeodomain-like"/>
    <property type="match status" value="1"/>
</dbReference>
<protein>
    <submittedName>
        <fullName evidence="7">Sigma-54-dependent Fis family transcriptional regulator</fullName>
    </submittedName>
</protein>
<dbReference type="InterPro" id="IPR002197">
    <property type="entry name" value="HTH_Fis"/>
</dbReference>
<organism evidence="7 8">
    <name type="scientific">Pseudonocardia lutea</name>
    <dbReference type="NCBI Taxonomy" id="2172015"/>
    <lineage>
        <taxon>Bacteria</taxon>
        <taxon>Bacillati</taxon>
        <taxon>Actinomycetota</taxon>
        <taxon>Actinomycetes</taxon>
        <taxon>Pseudonocardiales</taxon>
        <taxon>Pseudonocardiaceae</taxon>
        <taxon>Pseudonocardia</taxon>
    </lineage>
</organism>
<evidence type="ECO:0000259" key="6">
    <source>
        <dbReference type="PROSITE" id="PS50045"/>
    </source>
</evidence>
<evidence type="ECO:0000313" key="8">
    <source>
        <dbReference type="Proteomes" id="UP001596119"/>
    </source>
</evidence>
<dbReference type="EMBL" id="JBHSQK010000018">
    <property type="protein sequence ID" value="MFC5948563.1"/>
    <property type="molecule type" value="Genomic_DNA"/>
</dbReference>
<dbReference type="Proteomes" id="UP001596119">
    <property type="component" value="Unassembled WGS sequence"/>
</dbReference>
<evidence type="ECO:0000256" key="4">
    <source>
        <dbReference type="ARBA" id="ARBA00023125"/>
    </source>
</evidence>
<dbReference type="PROSITE" id="PS50045">
    <property type="entry name" value="SIGMA54_INTERACT_4"/>
    <property type="match status" value="1"/>
</dbReference>
<dbReference type="Gene3D" id="1.10.8.60">
    <property type="match status" value="1"/>
</dbReference>
<dbReference type="Pfam" id="PF02954">
    <property type="entry name" value="HTH_8"/>
    <property type="match status" value="1"/>
</dbReference>
<dbReference type="Pfam" id="PF01590">
    <property type="entry name" value="GAF"/>
    <property type="match status" value="1"/>
</dbReference>
<dbReference type="SUPFAM" id="SSF46689">
    <property type="entry name" value="Homeodomain-like"/>
    <property type="match status" value="1"/>
</dbReference>
<keyword evidence="1" id="KW-0547">Nucleotide-binding</keyword>
<dbReference type="Gene3D" id="3.30.450.40">
    <property type="match status" value="1"/>
</dbReference>
<evidence type="ECO:0000256" key="2">
    <source>
        <dbReference type="ARBA" id="ARBA00022840"/>
    </source>
</evidence>
<keyword evidence="5" id="KW-0804">Transcription</keyword>
<reference evidence="8" key="1">
    <citation type="journal article" date="2019" name="Int. J. Syst. Evol. Microbiol.">
        <title>The Global Catalogue of Microorganisms (GCM) 10K type strain sequencing project: providing services to taxonomists for standard genome sequencing and annotation.</title>
        <authorList>
            <consortium name="The Broad Institute Genomics Platform"/>
            <consortium name="The Broad Institute Genome Sequencing Center for Infectious Disease"/>
            <person name="Wu L."/>
            <person name="Ma J."/>
        </authorList>
    </citation>
    <scope>NUCLEOTIDE SEQUENCE [LARGE SCALE GENOMIC DNA]</scope>
    <source>
        <strain evidence="8">CGMCC 4.7397</strain>
    </source>
</reference>
<accession>A0ABW1I4K8</accession>
<keyword evidence="3" id="KW-0805">Transcription regulation</keyword>
<dbReference type="InterPro" id="IPR009057">
    <property type="entry name" value="Homeodomain-like_sf"/>
</dbReference>
<dbReference type="Pfam" id="PF25601">
    <property type="entry name" value="AAA_lid_14"/>
    <property type="match status" value="1"/>
</dbReference>
<dbReference type="InterPro" id="IPR027417">
    <property type="entry name" value="P-loop_NTPase"/>
</dbReference>
<comment type="caution">
    <text evidence="7">The sequence shown here is derived from an EMBL/GenBank/DDBJ whole genome shotgun (WGS) entry which is preliminary data.</text>
</comment>
<dbReference type="InterPro" id="IPR058031">
    <property type="entry name" value="AAA_lid_NorR"/>
</dbReference>
<dbReference type="InterPro" id="IPR003018">
    <property type="entry name" value="GAF"/>
</dbReference>
<dbReference type="InterPro" id="IPR029016">
    <property type="entry name" value="GAF-like_dom_sf"/>
</dbReference>